<dbReference type="InterPro" id="IPR036291">
    <property type="entry name" value="NAD(P)-bd_dom_sf"/>
</dbReference>
<dbReference type="InterPro" id="IPR057326">
    <property type="entry name" value="KR_dom"/>
</dbReference>
<feature type="compositionally biased region" description="Basic and acidic residues" evidence="4">
    <location>
        <begin position="27"/>
        <end position="36"/>
    </location>
</feature>
<dbReference type="SMART" id="SM00822">
    <property type="entry name" value="PKS_KR"/>
    <property type="match status" value="1"/>
</dbReference>
<dbReference type="EMBL" id="MU864378">
    <property type="protein sequence ID" value="KAK4189222.1"/>
    <property type="molecule type" value="Genomic_DNA"/>
</dbReference>
<feature type="region of interest" description="Disordered" evidence="4">
    <location>
        <begin position="1"/>
        <end position="36"/>
    </location>
</feature>
<accession>A0AAN6X0D0</accession>
<reference evidence="6" key="2">
    <citation type="submission" date="2023-05" db="EMBL/GenBank/DDBJ databases">
        <authorList>
            <consortium name="Lawrence Berkeley National Laboratory"/>
            <person name="Steindorff A."/>
            <person name="Hensen N."/>
            <person name="Bonometti L."/>
            <person name="Westerberg I."/>
            <person name="Brannstrom I.O."/>
            <person name="Guillou S."/>
            <person name="Cros-Aarteil S."/>
            <person name="Calhoun S."/>
            <person name="Haridas S."/>
            <person name="Kuo A."/>
            <person name="Mondo S."/>
            <person name="Pangilinan J."/>
            <person name="Riley R."/>
            <person name="Labutti K."/>
            <person name="Andreopoulos B."/>
            <person name="Lipzen A."/>
            <person name="Chen C."/>
            <person name="Yanf M."/>
            <person name="Daum C."/>
            <person name="Ng V."/>
            <person name="Clum A."/>
            <person name="Ohm R."/>
            <person name="Martin F."/>
            <person name="Silar P."/>
            <person name="Natvig D."/>
            <person name="Lalanne C."/>
            <person name="Gautier V."/>
            <person name="Ament-Velasquez S.L."/>
            <person name="Kruys A."/>
            <person name="Hutchinson M.I."/>
            <person name="Powell A.J."/>
            <person name="Barry K."/>
            <person name="Miller A.N."/>
            <person name="Grigoriev I.V."/>
            <person name="Debuchy R."/>
            <person name="Gladieux P."/>
            <person name="Thoren M.H."/>
            <person name="Johannesson H."/>
        </authorList>
    </citation>
    <scope>NUCLEOTIDE SEQUENCE</scope>
    <source>
        <strain evidence="6">PSN309</strain>
    </source>
</reference>
<dbReference type="PRINTS" id="PR00081">
    <property type="entry name" value="GDHRDH"/>
</dbReference>
<comment type="similarity">
    <text evidence="1">Belongs to the short-chain dehydrogenases/reductases (SDR) family.</text>
</comment>
<evidence type="ECO:0000313" key="6">
    <source>
        <dbReference type="EMBL" id="KAK4189222.1"/>
    </source>
</evidence>
<feature type="compositionally biased region" description="Polar residues" evidence="4">
    <location>
        <begin position="1"/>
        <end position="10"/>
    </location>
</feature>
<dbReference type="AlphaFoldDB" id="A0AAN6X0D0"/>
<evidence type="ECO:0000256" key="1">
    <source>
        <dbReference type="ARBA" id="ARBA00006484"/>
    </source>
</evidence>
<keyword evidence="3" id="KW-0560">Oxidoreductase</keyword>
<dbReference type="PANTHER" id="PTHR43008">
    <property type="entry name" value="BENZIL REDUCTASE"/>
    <property type="match status" value="1"/>
</dbReference>
<evidence type="ECO:0000256" key="2">
    <source>
        <dbReference type="ARBA" id="ARBA00022857"/>
    </source>
</evidence>
<gene>
    <name evidence="6" type="ORF">QBC35DRAFT_494080</name>
</gene>
<keyword evidence="7" id="KW-1185">Reference proteome</keyword>
<dbReference type="PROSITE" id="PS00061">
    <property type="entry name" value="ADH_SHORT"/>
    <property type="match status" value="1"/>
</dbReference>
<protein>
    <submittedName>
        <fullName evidence="6">Oxidoreductase</fullName>
    </submittedName>
</protein>
<reference evidence="6" key="1">
    <citation type="journal article" date="2023" name="Mol. Phylogenet. Evol.">
        <title>Genome-scale phylogeny and comparative genomics of the fungal order Sordariales.</title>
        <authorList>
            <person name="Hensen N."/>
            <person name="Bonometti L."/>
            <person name="Westerberg I."/>
            <person name="Brannstrom I.O."/>
            <person name="Guillou S."/>
            <person name="Cros-Aarteil S."/>
            <person name="Calhoun S."/>
            <person name="Haridas S."/>
            <person name="Kuo A."/>
            <person name="Mondo S."/>
            <person name="Pangilinan J."/>
            <person name="Riley R."/>
            <person name="LaButti K."/>
            <person name="Andreopoulos B."/>
            <person name="Lipzen A."/>
            <person name="Chen C."/>
            <person name="Yan M."/>
            <person name="Daum C."/>
            <person name="Ng V."/>
            <person name="Clum A."/>
            <person name="Steindorff A."/>
            <person name="Ohm R.A."/>
            <person name="Martin F."/>
            <person name="Silar P."/>
            <person name="Natvig D.O."/>
            <person name="Lalanne C."/>
            <person name="Gautier V."/>
            <person name="Ament-Velasquez S.L."/>
            <person name="Kruys A."/>
            <person name="Hutchinson M.I."/>
            <person name="Powell A.J."/>
            <person name="Barry K."/>
            <person name="Miller A.N."/>
            <person name="Grigoriev I.V."/>
            <person name="Debuchy R."/>
            <person name="Gladieux P."/>
            <person name="Hiltunen Thoren M."/>
            <person name="Johannesson H."/>
        </authorList>
    </citation>
    <scope>NUCLEOTIDE SEQUENCE</scope>
    <source>
        <strain evidence="6">PSN309</strain>
    </source>
</reference>
<dbReference type="SUPFAM" id="SSF51735">
    <property type="entry name" value="NAD(P)-binding Rossmann-fold domains"/>
    <property type="match status" value="1"/>
</dbReference>
<dbReference type="GO" id="GO:0050664">
    <property type="term" value="F:oxidoreductase activity, acting on NAD(P)H, oxygen as acceptor"/>
    <property type="evidence" value="ECO:0007669"/>
    <property type="project" value="TreeGrafter"/>
</dbReference>
<evidence type="ECO:0000259" key="5">
    <source>
        <dbReference type="SMART" id="SM00822"/>
    </source>
</evidence>
<evidence type="ECO:0000313" key="7">
    <source>
        <dbReference type="Proteomes" id="UP001302126"/>
    </source>
</evidence>
<feature type="domain" description="Ketoreductase" evidence="5">
    <location>
        <begin position="54"/>
        <end position="233"/>
    </location>
</feature>
<evidence type="ECO:0000256" key="3">
    <source>
        <dbReference type="ARBA" id="ARBA00023002"/>
    </source>
</evidence>
<dbReference type="InterPro" id="IPR002347">
    <property type="entry name" value="SDR_fam"/>
</dbReference>
<dbReference type="Proteomes" id="UP001302126">
    <property type="component" value="Unassembled WGS sequence"/>
</dbReference>
<proteinExistence type="inferred from homology"/>
<keyword evidence="2" id="KW-0521">NADP</keyword>
<name>A0AAN6X0D0_9PEZI</name>
<dbReference type="InterPro" id="IPR020904">
    <property type="entry name" value="Sc_DH/Rdtase_CS"/>
</dbReference>
<organism evidence="6 7">
    <name type="scientific">Podospora australis</name>
    <dbReference type="NCBI Taxonomy" id="1536484"/>
    <lineage>
        <taxon>Eukaryota</taxon>
        <taxon>Fungi</taxon>
        <taxon>Dikarya</taxon>
        <taxon>Ascomycota</taxon>
        <taxon>Pezizomycotina</taxon>
        <taxon>Sordariomycetes</taxon>
        <taxon>Sordariomycetidae</taxon>
        <taxon>Sordariales</taxon>
        <taxon>Podosporaceae</taxon>
        <taxon>Podospora</taxon>
    </lineage>
</organism>
<dbReference type="PANTHER" id="PTHR43008:SF8">
    <property type="entry name" value="BENZIL REDUCTASE ((S)-BENZOIN FORMING) IRC24"/>
    <property type="match status" value="1"/>
</dbReference>
<sequence>MPTPLSTQTMAARRGGGLSGPPKPNKKYFDLEKESAPSDRNLNKEILTGKMIPKAIIITGASRGIGLAATEYLIEQGHKVVLVARTEEKLKELATEYPAQVEYVVTDLTLPDAAYKVVNTAMLHFGGIDAVIINHGVLTPMTRVANSSIEEWKALYDANFFSALALAKESIRPLRQSKGNIIFTSSGAATGAYAAWGAYGSSKAAMNSLAKHIGVEEPDITSVAISPGRVDTDMQKELREKGQEMNQQEYATFQQAFVDGTLIKPEQAGRIIAKLAVEANHELSGKYFRWDAAELAEYRS</sequence>
<dbReference type="Gene3D" id="3.40.50.720">
    <property type="entry name" value="NAD(P)-binding Rossmann-like Domain"/>
    <property type="match status" value="1"/>
</dbReference>
<evidence type="ECO:0000256" key="4">
    <source>
        <dbReference type="SAM" id="MobiDB-lite"/>
    </source>
</evidence>
<comment type="caution">
    <text evidence="6">The sequence shown here is derived from an EMBL/GenBank/DDBJ whole genome shotgun (WGS) entry which is preliminary data.</text>
</comment>
<dbReference type="FunFam" id="3.40.50.720:FF:000281">
    <property type="entry name" value="Uncharacterized oxidoreductase YIR035C"/>
    <property type="match status" value="1"/>
</dbReference>
<dbReference type="Pfam" id="PF00106">
    <property type="entry name" value="adh_short"/>
    <property type="match status" value="1"/>
</dbReference>